<accession>A0A1F4V7Z0</accession>
<dbReference type="InterPro" id="IPR052022">
    <property type="entry name" value="26kDa_periplasmic_antigen"/>
</dbReference>
<dbReference type="InterPro" id="IPR007497">
    <property type="entry name" value="SIMPL/DUF541"/>
</dbReference>
<name>A0A1F4V7Z0_UNCKA</name>
<comment type="caution">
    <text evidence="2">The sequence shown here is derived from an EMBL/GenBank/DDBJ whole genome shotgun (WGS) entry which is preliminary data.</text>
</comment>
<proteinExistence type="predicted"/>
<keyword evidence="1" id="KW-1133">Transmembrane helix</keyword>
<dbReference type="GO" id="GO:0006974">
    <property type="term" value="P:DNA damage response"/>
    <property type="evidence" value="ECO:0007669"/>
    <property type="project" value="TreeGrafter"/>
</dbReference>
<sequence length="251" mass="27394">MPPLNLFVINHKPYIFTFLLISTLVTLSTLGLIKVGTVRIEEDQTITVTGSSEKQKKNERATYSAGITVTNSDKATAVSEANEKSARITQAVKQFGISEEEIKTSTINVMQDQESYYDNGILRYRPGNWRVNINIEIVLKDIKRINELTNLLTSLESTDLYGPNLSLDSSNEDEAVLLASALENAKEKAQAVVESSGRKLGKLIRVVESVGQNIYPITYSAKAGGMGGGGAEIEPGTTTLSKMVTATFRLE</sequence>
<organism evidence="2 3">
    <name type="scientific">candidate division WWE3 bacterium RIFCSPHIGHO2_02_FULL_38_14</name>
    <dbReference type="NCBI Taxonomy" id="1802620"/>
    <lineage>
        <taxon>Bacteria</taxon>
        <taxon>Katanobacteria</taxon>
    </lineage>
</organism>
<keyword evidence="1" id="KW-0472">Membrane</keyword>
<reference evidence="2 3" key="1">
    <citation type="journal article" date="2016" name="Nat. Commun.">
        <title>Thousands of microbial genomes shed light on interconnected biogeochemical processes in an aquifer system.</title>
        <authorList>
            <person name="Anantharaman K."/>
            <person name="Brown C.T."/>
            <person name="Hug L.A."/>
            <person name="Sharon I."/>
            <person name="Castelle C.J."/>
            <person name="Probst A.J."/>
            <person name="Thomas B.C."/>
            <person name="Singh A."/>
            <person name="Wilkins M.J."/>
            <person name="Karaoz U."/>
            <person name="Brodie E.L."/>
            <person name="Williams K.H."/>
            <person name="Hubbard S.S."/>
            <person name="Banfield J.F."/>
        </authorList>
    </citation>
    <scope>NUCLEOTIDE SEQUENCE [LARGE SCALE GENOMIC DNA]</scope>
</reference>
<dbReference type="PANTHER" id="PTHR34387">
    <property type="entry name" value="SLR1258 PROTEIN"/>
    <property type="match status" value="1"/>
</dbReference>
<evidence type="ECO:0000256" key="1">
    <source>
        <dbReference type="SAM" id="Phobius"/>
    </source>
</evidence>
<dbReference type="Gene3D" id="3.30.110.170">
    <property type="entry name" value="Protein of unknown function (DUF541), domain 1"/>
    <property type="match status" value="1"/>
</dbReference>
<protein>
    <recommendedName>
        <fullName evidence="4">DUF541 domain-containing protein</fullName>
    </recommendedName>
</protein>
<gene>
    <name evidence="2" type="ORF">A3D91_02260</name>
</gene>
<dbReference type="Proteomes" id="UP000178127">
    <property type="component" value="Unassembled WGS sequence"/>
</dbReference>
<evidence type="ECO:0000313" key="2">
    <source>
        <dbReference type="EMBL" id="OGC53224.1"/>
    </source>
</evidence>
<dbReference type="PANTHER" id="PTHR34387:SF2">
    <property type="entry name" value="SLR1258 PROTEIN"/>
    <property type="match status" value="1"/>
</dbReference>
<dbReference type="EMBL" id="MEVD01000015">
    <property type="protein sequence ID" value="OGC53224.1"/>
    <property type="molecule type" value="Genomic_DNA"/>
</dbReference>
<evidence type="ECO:0008006" key="4">
    <source>
        <dbReference type="Google" id="ProtNLM"/>
    </source>
</evidence>
<dbReference type="STRING" id="1802620.A3D91_02260"/>
<dbReference type="Pfam" id="PF04402">
    <property type="entry name" value="SIMPL"/>
    <property type="match status" value="1"/>
</dbReference>
<dbReference type="AlphaFoldDB" id="A0A1F4V7Z0"/>
<dbReference type="Gene3D" id="3.30.70.2970">
    <property type="entry name" value="Protein of unknown function (DUF541), domain 2"/>
    <property type="match status" value="1"/>
</dbReference>
<keyword evidence="1" id="KW-0812">Transmembrane</keyword>
<feature type="transmembrane region" description="Helical" evidence="1">
    <location>
        <begin position="14"/>
        <end position="33"/>
    </location>
</feature>
<evidence type="ECO:0000313" key="3">
    <source>
        <dbReference type="Proteomes" id="UP000178127"/>
    </source>
</evidence>